<organism evidence="3 4">
    <name type="scientific">Sphingobacterium corticibacter</name>
    <dbReference type="NCBI Taxonomy" id="2171749"/>
    <lineage>
        <taxon>Bacteria</taxon>
        <taxon>Pseudomonadati</taxon>
        <taxon>Bacteroidota</taxon>
        <taxon>Sphingobacteriia</taxon>
        <taxon>Sphingobacteriales</taxon>
        <taxon>Sphingobacteriaceae</taxon>
        <taxon>Sphingobacterium</taxon>
    </lineage>
</organism>
<dbReference type="GO" id="GO:0008757">
    <property type="term" value="F:S-adenosylmethionine-dependent methyltransferase activity"/>
    <property type="evidence" value="ECO:0007669"/>
    <property type="project" value="InterPro"/>
</dbReference>
<keyword evidence="3" id="KW-0808">Transferase</keyword>
<sequence length="251" mass="29135">MVIDRNRFQGVWNIIRFNWHFYVLAIAIFLVSMVIAYWSKPPWNAILYGIASVGLITLSISLLVSYYVYDQSDLYELPFLPEMEGESLLNVHAGFDEISTILIKKYPKISLSNADFFDSKKHTEISIRRARKAYLPHASTIWIDTNNLPFANQSFDRIIIFLAAHEIRKEDERIRFFQELNRVCKATGTIYVTEHLRDVNNFAAYTIGALHFYAHKTWLNSFRQAELKLTNAVNTTPFITTFMLSPNGNSY</sequence>
<feature type="transmembrane region" description="Helical" evidence="1">
    <location>
        <begin position="21"/>
        <end position="39"/>
    </location>
</feature>
<keyword evidence="1" id="KW-1133">Transmembrane helix</keyword>
<protein>
    <submittedName>
        <fullName evidence="3">Methyltransferase</fullName>
    </submittedName>
</protein>
<evidence type="ECO:0000256" key="1">
    <source>
        <dbReference type="SAM" id="Phobius"/>
    </source>
</evidence>
<gene>
    <name evidence="3" type="ORF">DC487_04730</name>
</gene>
<evidence type="ECO:0000313" key="4">
    <source>
        <dbReference type="Proteomes" id="UP000245627"/>
    </source>
</evidence>
<keyword evidence="1" id="KW-0472">Membrane</keyword>
<dbReference type="InterPro" id="IPR013216">
    <property type="entry name" value="Methyltransf_11"/>
</dbReference>
<evidence type="ECO:0000313" key="3">
    <source>
        <dbReference type="EMBL" id="PVH26904.1"/>
    </source>
</evidence>
<feature type="transmembrane region" description="Helical" evidence="1">
    <location>
        <begin position="45"/>
        <end position="69"/>
    </location>
</feature>
<dbReference type="Proteomes" id="UP000245627">
    <property type="component" value="Unassembled WGS sequence"/>
</dbReference>
<dbReference type="Pfam" id="PF08241">
    <property type="entry name" value="Methyltransf_11"/>
    <property type="match status" value="1"/>
</dbReference>
<name>A0A2T8HN82_9SPHI</name>
<dbReference type="EMBL" id="QDKG01000001">
    <property type="protein sequence ID" value="PVH26904.1"/>
    <property type="molecule type" value="Genomic_DNA"/>
</dbReference>
<evidence type="ECO:0000259" key="2">
    <source>
        <dbReference type="Pfam" id="PF08241"/>
    </source>
</evidence>
<dbReference type="InterPro" id="IPR029063">
    <property type="entry name" value="SAM-dependent_MTases_sf"/>
</dbReference>
<dbReference type="SUPFAM" id="SSF53335">
    <property type="entry name" value="S-adenosyl-L-methionine-dependent methyltransferases"/>
    <property type="match status" value="1"/>
</dbReference>
<accession>A0A2T8HN82</accession>
<keyword evidence="3" id="KW-0489">Methyltransferase</keyword>
<dbReference type="GO" id="GO:0032259">
    <property type="term" value="P:methylation"/>
    <property type="evidence" value="ECO:0007669"/>
    <property type="project" value="UniProtKB-KW"/>
</dbReference>
<dbReference type="Gene3D" id="3.40.50.150">
    <property type="entry name" value="Vaccinia Virus protein VP39"/>
    <property type="match status" value="1"/>
</dbReference>
<proteinExistence type="predicted"/>
<dbReference type="RefSeq" id="WP_116774760.1">
    <property type="nucleotide sequence ID" value="NZ_QDKG01000001.1"/>
</dbReference>
<feature type="domain" description="Methyltransferase type 11" evidence="2">
    <location>
        <begin position="138"/>
        <end position="191"/>
    </location>
</feature>
<dbReference type="AlphaFoldDB" id="A0A2T8HN82"/>
<reference evidence="3 4" key="1">
    <citation type="submission" date="2018-04" db="EMBL/GenBank/DDBJ databases">
        <title>Sphingobacterium cortibacter sp. nov.</title>
        <authorList>
            <person name="Li Y."/>
        </authorList>
    </citation>
    <scope>NUCLEOTIDE SEQUENCE [LARGE SCALE GENOMIC DNA]</scope>
    <source>
        <strain evidence="3 4">2c-3</strain>
    </source>
</reference>
<keyword evidence="4" id="KW-1185">Reference proteome</keyword>
<keyword evidence="1" id="KW-0812">Transmembrane</keyword>
<comment type="caution">
    <text evidence="3">The sequence shown here is derived from an EMBL/GenBank/DDBJ whole genome shotgun (WGS) entry which is preliminary data.</text>
</comment>
<dbReference type="OrthoDB" id="9810615at2"/>